<gene>
    <name evidence="2" type="ORF">GCM10017566_11820</name>
</gene>
<comment type="caution">
    <text evidence="2">The sequence shown here is derived from an EMBL/GenBank/DDBJ whole genome shotgun (WGS) entry which is preliminary data.</text>
</comment>
<reference evidence="2" key="2">
    <citation type="submission" date="2020-09" db="EMBL/GenBank/DDBJ databases">
        <authorList>
            <person name="Sun Q."/>
            <person name="Zhou Y."/>
        </authorList>
    </citation>
    <scope>NUCLEOTIDE SEQUENCE</scope>
    <source>
        <strain evidence="2">CGMCC 4.7679</strain>
    </source>
</reference>
<sequence length="175" mass="19080">MTGRRGVFRSNEETGTAVFYHTCTCTWRVHLLVQVRLVACWLQDAPHGRSVGNEPGSPSAAGRFPEGAKDGDSTMCSTEATPVETRLMDLIHRGYRFIHPRDDGGDLVAVVGVRPHGTVIDVIRLDAEDDATALRVPADEDDILTPEKTLWHCHGTAHHVLDELLALPDGVPARG</sequence>
<name>A0A8H9IP15_9PSEU</name>
<organism evidence="2 3">
    <name type="scientific">Amycolatopsis bartoniae</name>
    <dbReference type="NCBI Taxonomy" id="941986"/>
    <lineage>
        <taxon>Bacteria</taxon>
        <taxon>Bacillati</taxon>
        <taxon>Actinomycetota</taxon>
        <taxon>Actinomycetes</taxon>
        <taxon>Pseudonocardiales</taxon>
        <taxon>Pseudonocardiaceae</taxon>
        <taxon>Amycolatopsis</taxon>
    </lineage>
</organism>
<evidence type="ECO:0000313" key="2">
    <source>
        <dbReference type="EMBL" id="GHF40078.1"/>
    </source>
</evidence>
<dbReference type="AlphaFoldDB" id="A0A8H9IP15"/>
<keyword evidence="3" id="KW-1185">Reference proteome</keyword>
<dbReference type="Proteomes" id="UP000658656">
    <property type="component" value="Unassembled WGS sequence"/>
</dbReference>
<reference evidence="2" key="1">
    <citation type="journal article" date="2014" name="Int. J. Syst. Evol. Microbiol.">
        <title>Complete genome sequence of Corynebacterium casei LMG S-19264T (=DSM 44701T), isolated from a smear-ripened cheese.</title>
        <authorList>
            <consortium name="US DOE Joint Genome Institute (JGI-PGF)"/>
            <person name="Walter F."/>
            <person name="Albersmeier A."/>
            <person name="Kalinowski J."/>
            <person name="Ruckert C."/>
        </authorList>
    </citation>
    <scope>NUCLEOTIDE SEQUENCE</scope>
    <source>
        <strain evidence="2">CGMCC 4.7679</strain>
    </source>
</reference>
<proteinExistence type="predicted"/>
<evidence type="ECO:0000256" key="1">
    <source>
        <dbReference type="SAM" id="MobiDB-lite"/>
    </source>
</evidence>
<accession>A0A8H9IP15</accession>
<protein>
    <submittedName>
        <fullName evidence="2">Uncharacterized protein</fullName>
    </submittedName>
</protein>
<dbReference type="EMBL" id="BNAV01000001">
    <property type="protein sequence ID" value="GHF40078.1"/>
    <property type="molecule type" value="Genomic_DNA"/>
</dbReference>
<feature type="region of interest" description="Disordered" evidence="1">
    <location>
        <begin position="48"/>
        <end position="76"/>
    </location>
</feature>
<evidence type="ECO:0000313" key="3">
    <source>
        <dbReference type="Proteomes" id="UP000658656"/>
    </source>
</evidence>